<name>A0A2N6CWE7_9GAMM</name>
<dbReference type="PANTHER" id="PTHR13748:SF62">
    <property type="entry name" value="COBW DOMAIN-CONTAINING PROTEIN"/>
    <property type="match status" value="1"/>
</dbReference>
<comment type="function">
    <text evidence="5">Zinc chaperone that directly transfers zinc cofactor to target proteins, thereby activating them. Zinc is transferred from the CXCC motif in the GTPase domain to the zinc binding site in target proteins in a process requiring GTP hydrolysis.</text>
</comment>
<evidence type="ECO:0000256" key="5">
    <source>
        <dbReference type="ARBA" id="ARBA00045658"/>
    </source>
</evidence>
<organism evidence="8 9">
    <name type="scientific">Sedimenticola selenatireducens</name>
    <dbReference type="NCBI Taxonomy" id="191960"/>
    <lineage>
        <taxon>Bacteria</taxon>
        <taxon>Pseudomonadati</taxon>
        <taxon>Pseudomonadota</taxon>
        <taxon>Gammaproteobacteria</taxon>
        <taxon>Chromatiales</taxon>
        <taxon>Sedimenticolaceae</taxon>
        <taxon>Sedimenticola</taxon>
    </lineage>
</organism>
<gene>
    <name evidence="8" type="ORF">C0630_10535</name>
</gene>
<dbReference type="InterPro" id="IPR003495">
    <property type="entry name" value="CobW/HypB/UreG_nucleotide-bd"/>
</dbReference>
<accession>A0A2N6CWE7</accession>
<sequence length="376" mass="41694">MSRILVTIITGFLGSGKTTLLNSLLNHPEMAQSAVIVNEFGEIGLDYDLVERSDESVVQLENGCLCCSVKGDLIDTFRDLYIQRQGGQLPKFERVVIETTGIANPGPILQIILTDPMVSSCYELDGVVTTVDAINGHFSLSSFPECVRQVAVADRVVLTKTDMIKPDDQQNFDKTKQWISKINLTASVVESVSGSSDPGMLFGFGLKHPESKLAELESWLKIIESKQENEGDELALAKASREEAAAYYAKIGHAPTAEDEAAHDPNINTFCVVRDEPIDMETLRLFLEALTKEAGPNLLRVKGLLNIKQRPGHPAVIQGAQKIFHSLDWLEKWHSGDHRSRIVFITRGLDKAYIEETFELLERIVMRTQEAGRIGD</sequence>
<dbReference type="RefSeq" id="WP_273439324.1">
    <property type="nucleotide sequence ID" value="NZ_PKUN01000014.1"/>
</dbReference>
<dbReference type="GO" id="GO:0005737">
    <property type="term" value="C:cytoplasm"/>
    <property type="evidence" value="ECO:0007669"/>
    <property type="project" value="TreeGrafter"/>
</dbReference>
<keyword evidence="3" id="KW-0143">Chaperone</keyword>
<evidence type="ECO:0000256" key="3">
    <source>
        <dbReference type="ARBA" id="ARBA00023186"/>
    </source>
</evidence>
<proteinExistence type="inferred from homology"/>
<keyword evidence="2" id="KW-0378">Hydrolase</keyword>
<evidence type="ECO:0000313" key="8">
    <source>
        <dbReference type="EMBL" id="PLX61589.1"/>
    </source>
</evidence>
<dbReference type="Gene3D" id="3.40.50.300">
    <property type="entry name" value="P-loop containing nucleotide triphosphate hydrolases"/>
    <property type="match status" value="1"/>
</dbReference>
<dbReference type="Proteomes" id="UP000235015">
    <property type="component" value="Unassembled WGS sequence"/>
</dbReference>
<evidence type="ECO:0000256" key="4">
    <source>
        <dbReference type="ARBA" id="ARBA00034320"/>
    </source>
</evidence>
<dbReference type="EMBL" id="PKUN01000014">
    <property type="protein sequence ID" value="PLX61589.1"/>
    <property type="molecule type" value="Genomic_DNA"/>
</dbReference>
<protein>
    <submittedName>
        <fullName evidence="8">GTP-binding protein</fullName>
    </submittedName>
</protein>
<dbReference type="InterPro" id="IPR036627">
    <property type="entry name" value="CobW-likC_sf"/>
</dbReference>
<comment type="caution">
    <text evidence="8">The sequence shown here is derived from an EMBL/GenBank/DDBJ whole genome shotgun (WGS) entry which is preliminary data.</text>
</comment>
<dbReference type="Pfam" id="PF07683">
    <property type="entry name" value="CobW_C"/>
    <property type="match status" value="1"/>
</dbReference>
<dbReference type="PANTHER" id="PTHR13748">
    <property type="entry name" value="COBW-RELATED"/>
    <property type="match status" value="1"/>
</dbReference>
<dbReference type="CDD" id="cd03112">
    <property type="entry name" value="CobW-like"/>
    <property type="match status" value="1"/>
</dbReference>
<feature type="domain" description="CobW C-terminal" evidence="7">
    <location>
        <begin position="267"/>
        <end position="362"/>
    </location>
</feature>
<dbReference type="SMART" id="SM00833">
    <property type="entry name" value="CobW_C"/>
    <property type="match status" value="1"/>
</dbReference>
<dbReference type="GO" id="GO:0000166">
    <property type="term" value="F:nucleotide binding"/>
    <property type="evidence" value="ECO:0007669"/>
    <property type="project" value="UniProtKB-KW"/>
</dbReference>
<dbReference type="InterPro" id="IPR027417">
    <property type="entry name" value="P-loop_NTPase"/>
</dbReference>
<reference evidence="8 9" key="1">
    <citation type="submission" date="2017-11" db="EMBL/GenBank/DDBJ databases">
        <title>Genome-resolved metagenomics identifies genetic mobility, metabolic interactions, and unexpected diversity in perchlorate-reducing communities.</title>
        <authorList>
            <person name="Barnum T.P."/>
            <person name="Figueroa I.A."/>
            <person name="Carlstrom C.I."/>
            <person name="Lucas L.N."/>
            <person name="Engelbrektson A.L."/>
            <person name="Coates J.D."/>
        </authorList>
    </citation>
    <scope>NUCLEOTIDE SEQUENCE [LARGE SCALE GENOMIC DNA]</scope>
    <source>
        <strain evidence="8">BM301</strain>
    </source>
</reference>
<dbReference type="GO" id="GO:0016787">
    <property type="term" value="F:hydrolase activity"/>
    <property type="evidence" value="ECO:0007669"/>
    <property type="project" value="UniProtKB-KW"/>
</dbReference>
<comment type="similarity">
    <text evidence="4">Belongs to the SIMIBI class G3E GTPase family. ZNG1 subfamily.</text>
</comment>
<evidence type="ECO:0000256" key="2">
    <source>
        <dbReference type="ARBA" id="ARBA00022801"/>
    </source>
</evidence>
<evidence type="ECO:0000313" key="9">
    <source>
        <dbReference type="Proteomes" id="UP000235015"/>
    </source>
</evidence>
<dbReference type="SUPFAM" id="SSF90002">
    <property type="entry name" value="Hypothetical protein YjiA, C-terminal domain"/>
    <property type="match status" value="1"/>
</dbReference>
<keyword evidence="1" id="KW-0547">Nucleotide-binding</keyword>
<dbReference type="Gene3D" id="3.30.1220.10">
    <property type="entry name" value="CobW-like, C-terminal domain"/>
    <property type="match status" value="1"/>
</dbReference>
<dbReference type="STRING" id="1111735.GCA_000428045_01737"/>
<evidence type="ECO:0000256" key="6">
    <source>
        <dbReference type="ARBA" id="ARBA00049117"/>
    </source>
</evidence>
<dbReference type="AlphaFoldDB" id="A0A2N6CWE7"/>
<dbReference type="SUPFAM" id="SSF52540">
    <property type="entry name" value="P-loop containing nucleoside triphosphate hydrolases"/>
    <property type="match status" value="1"/>
</dbReference>
<comment type="catalytic activity">
    <reaction evidence="6">
        <text>GTP + H2O = GDP + phosphate + H(+)</text>
        <dbReference type="Rhea" id="RHEA:19669"/>
        <dbReference type="ChEBI" id="CHEBI:15377"/>
        <dbReference type="ChEBI" id="CHEBI:15378"/>
        <dbReference type="ChEBI" id="CHEBI:37565"/>
        <dbReference type="ChEBI" id="CHEBI:43474"/>
        <dbReference type="ChEBI" id="CHEBI:58189"/>
    </reaction>
    <physiologicalReaction direction="left-to-right" evidence="6">
        <dbReference type="Rhea" id="RHEA:19670"/>
    </physiologicalReaction>
</comment>
<evidence type="ECO:0000259" key="7">
    <source>
        <dbReference type="SMART" id="SM00833"/>
    </source>
</evidence>
<evidence type="ECO:0000256" key="1">
    <source>
        <dbReference type="ARBA" id="ARBA00022741"/>
    </source>
</evidence>
<dbReference type="InterPro" id="IPR011629">
    <property type="entry name" value="CobW-like_C"/>
</dbReference>
<dbReference type="InterPro" id="IPR051316">
    <property type="entry name" value="Zinc-reg_GTPase_activator"/>
</dbReference>
<dbReference type="Pfam" id="PF02492">
    <property type="entry name" value="cobW"/>
    <property type="match status" value="1"/>
</dbReference>